<keyword evidence="2" id="KW-1185">Reference proteome</keyword>
<name>A0A6I5ZP25_9FIRM</name>
<dbReference type="EMBL" id="CP046244">
    <property type="protein sequence ID" value="QGP91724.1"/>
    <property type="molecule type" value="Genomic_DNA"/>
</dbReference>
<dbReference type="RefSeq" id="WP_156272388.1">
    <property type="nucleotide sequence ID" value="NZ_CP046244.1"/>
</dbReference>
<dbReference type="AlphaFoldDB" id="A0A6I5ZP25"/>
<evidence type="ECO:0000313" key="1">
    <source>
        <dbReference type="EMBL" id="QGP91724.1"/>
    </source>
</evidence>
<proteinExistence type="predicted"/>
<dbReference type="Proteomes" id="UP000425916">
    <property type="component" value="Chromosome"/>
</dbReference>
<evidence type="ECO:0000313" key="2">
    <source>
        <dbReference type="Proteomes" id="UP000425916"/>
    </source>
</evidence>
<accession>A0A6I5ZP25</accession>
<reference evidence="1 2" key="1">
    <citation type="submission" date="2019-11" db="EMBL/GenBank/DDBJ databases">
        <title>Genome sequence of Moorella glycerini DSM11254.</title>
        <authorList>
            <person name="Poehlein A."/>
            <person name="Boeer T."/>
            <person name="Daniel R."/>
        </authorList>
    </citation>
    <scope>NUCLEOTIDE SEQUENCE [LARGE SCALE GENOMIC DNA]</scope>
    <source>
        <strain evidence="1 2">DSM 11254</strain>
    </source>
</reference>
<organism evidence="1 2">
    <name type="scientific">Neomoorella glycerini</name>
    <dbReference type="NCBI Taxonomy" id="55779"/>
    <lineage>
        <taxon>Bacteria</taxon>
        <taxon>Bacillati</taxon>
        <taxon>Bacillota</taxon>
        <taxon>Clostridia</taxon>
        <taxon>Neomoorellales</taxon>
        <taxon>Neomoorellaceae</taxon>
        <taxon>Neomoorella</taxon>
    </lineage>
</organism>
<sequence>MKLKGFWNDPEGLSIGDIVIWATLPPWLYTAYHYALAADLSGNQVDFFLTLTYPLLMVLGGKAISDLPPLKRLKIEFPISDERDDRGVNSSPRI</sequence>
<dbReference type="OrthoDB" id="3035769at2"/>
<gene>
    <name evidence="1" type="ORF">MGLY_10660</name>
</gene>
<protein>
    <submittedName>
        <fullName evidence="1">Uncharacterized protein</fullName>
    </submittedName>
</protein>